<proteinExistence type="predicted"/>
<organism evidence="2 3">
    <name type="scientific">Arthrobotrys musiformis</name>
    <dbReference type="NCBI Taxonomy" id="47236"/>
    <lineage>
        <taxon>Eukaryota</taxon>
        <taxon>Fungi</taxon>
        <taxon>Dikarya</taxon>
        <taxon>Ascomycota</taxon>
        <taxon>Pezizomycotina</taxon>
        <taxon>Orbiliomycetes</taxon>
        <taxon>Orbiliales</taxon>
        <taxon>Orbiliaceae</taxon>
        <taxon>Arthrobotrys</taxon>
    </lineage>
</organism>
<dbReference type="AlphaFoldDB" id="A0AAV9WGE8"/>
<evidence type="ECO:0000313" key="3">
    <source>
        <dbReference type="Proteomes" id="UP001370758"/>
    </source>
</evidence>
<dbReference type="EMBL" id="JAVHJL010000003">
    <property type="protein sequence ID" value="KAK6507863.1"/>
    <property type="molecule type" value="Genomic_DNA"/>
</dbReference>
<gene>
    <name evidence="2" type="ORF">TWF481_006285</name>
</gene>
<reference evidence="2 3" key="1">
    <citation type="submission" date="2023-08" db="EMBL/GenBank/DDBJ databases">
        <authorList>
            <person name="Palmer J.M."/>
        </authorList>
    </citation>
    <scope>NUCLEOTIDE SEQUENCE [LARGE SCALE GENOMIC DNA]</scope>
    <source>
        <strain evidence="2 3">TWF481</strain>
    </source>
</reference>
<protein>
    <submittedName>
        <fullName evidence="2">Uncharacterized protein</fullName>
    </submittedName>
</protein>
<comment type="caution">
    <text evidence="2">The sequence shown here is derived from an EMBL/GenBank/DDBJ whole genome shotgun (WGS) entry which is preliminary data.</text>
</comment>
<feature type="region of interest" description="Disordered" evidence="1">
    <location>
        <begin position="1"/>
        <end position="34"/>
    </location>
</feature>
<evidence type="ECO:0000256" key="1">
    <source>
        <dbReference type="SAM" id="MobiDB-lite"/>
    </source>
</evidence>
<evidence type="ECO:0000313" key="2">
    <source>
        <dbReference type="EMBL" id="KAK6507863.1"/>
    </source>
</evidence>
<sequence>MRGGSATTPARSDPQNRDSYPESDATPGQFGAGRSLDSLAAQPKINNRRSITSVPSQASTKLYRATTLERARRFYNQDTGIFDEPSFGSRPGDLSGLTPLTYWTPQREVADAYAGYLKHRIPFAKITITEVEVGEQFLETLRPVCLWATANDSMNPVFQEFTWLSRNERDFHQIPPRLRFLSDCNILIANILAHKNIKYERTEDWRLIERSDLLEIKIDGENRLGIQWVFRSRESREAFEQHCRGNVKQNNINMLAVSEVSEMAETMGRQ</sequence>
<feature type="compositionally biased region" description="Polar residues" evidence="1">
    <location>
        <begin position="1"/>
        <end position="10"/>
    </location>
</feature>
<keyword evidence="3" id="KW-1185">Reference proteome</keyword>
<dbReference type="Proteomes" id="UP001370758">
    <property type="component" value="Unassembled WGS sequence"/>
</dbReference>
<accession>A0AAV9WGE8</accession>
<name>A0AAV9WGE8_9PEZI</name>